<dbReference type="PANTHER" id="PTHR43682:SF1">
    <property type="entry name" value="LACTATE UTILIZATION PROTEIN C"/>
    <property type="match status" value="1"/>
</dbReference>
<dbReference type="InterPro" id="IPR003741">
    <property type="entry name" value="LUD_dom"/>
</dbReference>
<dbReference type="Pfam" id="PF02589">
    <property type="entry name" value="LUD_dom"/>
    <property type="match status" value="1"/>
</dbReference>
<evidence type="ECO:0000259" key="1">
    <source>
        <dbReference type="Pfam" id="PF02589"/>
    </source>
</evidence>
<sequence length="203" mass="21683">MSDRSEILNAVKQHMIPATPLPAIPTFSPDTLGSSHEFGEMLKIMGGIWDTTFIHTQPDDAALTRYITELFAADACVCSAVAGITGNREITINTVPSSLKDIDVAIVRGRFGVAETGSVFLSEEELCVNSLGYLAQHLVVLLDIATIVPDLHVAYRNRAFFDAKYAVLVTGPSATADIEGVLIFGAQGVRSLRVIALGHDAIA</sequence>
<dbReference type="Gene3D" id="3.40.50.10420">
    <property type="entry name" value="NagB/RpiA/CoA transferase-like"/>
    <property type="match status" value="1"/>
</dbReference>
<dbReference type="eggNOG" id="COG1556">
    <property type="taxonomic scope" value="Bacteria"/>
</dbReference>
<proteinExistence type="predicted"/>
<gene>
    <name evidence="2" type="ORF">ERS137965_01713</name>
    <name evidence="3" type="ORF">ERS137966_02564</name>
</gene>
<dbReference type="InterPro" id="IPR037171">
    <property type="entry name" value="NagB/RpiA_transferase-like"/>
</dbReference>
<feature type="domain" description="LUD" evidence="1">
    <location>
        <begin position="99"/>
        <end position="196"/>
    </location>
</feature>
<evidence type="ECO:0000313" key="2">
    <source>
        <dbReference type="EMBL" id="CNK99543.1"/>
    </source>
</evidence>
<dbReference type="PANTHER" id="PTHR43682">
    <property type="entry name" value="LACTATE UTILIZATION PROTEIN C"/>
    <property type="match status" value="1"/>
</dbReference>
<evidence type="ECO:0000313" key="4">
    <source>
        <dbReference type="Proteomes" id="UP000038647"/>
    </source>
</evidence>
<dbReference type="STRING" id="1453495.AT01_1630"/>
<dbReference type="Proteomes" id="UP000041595">
    <property type="component" value="Unassembled WGS sequence"/>
</dbReference>
<accession>A0A0T9TSE6</accession>
<dbReference type="SUPFAM" id="SSF100950">
    <property type="entry name" value="NagB/RpiA/CoA transferase-like"/>
    <property type="match status" value="1"/>
</dbReference>
<dbReference type="Proteomes" id="UP000038647">
    <property type="component" value="Unassembled WGS sequence"/>
</dbReference>
<dbReference type="OrthoDB" id="9794187at2"/>
<dbReference type="EMBL" id="CQEJ01000008">
    <property type="protein sequence ID" value="CNK99543.1"/>
    <property type="molecule type" value="Genomic_DNA"/>
</dbReference>
<evidence type="ECO:0000313" key="3">
    <source>
        <dbReference type="EMBL" id="CNL21087.1"/>
    </source>
</evidence>
<reference evidence="2 5" key="2">
    <citation type="submission" date="2015-03" db="EMBL/GenBank/DDBJ databases">
        <authorList>
            <person name="Murphy D."/>
        </authorList>
    </citation>
    <scope>NUCLEOTIDE SEQUENCE [LARGE SCALE GENOMIC DNA]</scope>
    <source>
        <strain evidence="2 5">IP06005</strain>
    </source>
</reference>
<dbReference type="RefSeq" id="WP_042839679.1">
    <property type="nucleotide sequence ID" value="NZ_CABHPY010000237.1"/>
</dbReference>
<dbReference type="EMBL" id="CQEH01000011">
    <property type="protein sequence ID" value="CNL21087.1"/>
    <property type="molecule type" value="Genomic_DNA"/>
</dbReference>
<keyword evidence="4" id="KW-1185">Reference proteome</keyword>
<dbReference type="InterPro" id="IPR024185">
    <property type="entry name" value="FTHF_cligase-like_sf"/>
</dbReference>
<organism evidence="2 5">
    <name type="scientific">Yersinia aldovae</name>
    <dbReference type="NCBI Taxonomy" id="29483"/>
    <lineage>
        <taxon>Bacteria</taxon>
        <taxon>Pseudomonadati</taxon>
        <taxon>Pseudomonadota</taxon>
        <taxon>Gammaproteobacteria</taxon>
        <taxon>Enterobacterales</taxon>
        <taxon>Yersiniaceae</taxon>
        <taxon>Yersinia</taxon>
    </lineage>
</organism>
<name>A0A0T9TSE6_YERAL</name>
<reference evidence="3 4" key="1">
    <citation type="submission" date="2015-03" db="EMBL/GenBank/DDBJ databases">
        <authorList>
            <consortium name="Pathogen Informatics"/>
            <person name="Murphy D."/>
        </authorList>
    </citation>
    <scope>NUCLEOTIDE SEQUENCE [LARGE SCALE GENOMIC DNA]</scope>
    <source>
        <strain evidence="3 4">IP08791</strain>
    </source>
</reference>
<protein>
    <submittedName>
        <fullName evidence="2">Uncharacterized ACR, YkgG family COG1556</fullName>
    </submittedName>
</protein>
<dbReference type="AlphaFoldDB" id="A0A0T9TSE6"/>
<evidence type="ECO:0000313" key="5">
    <source>
        <dbReference type="Proteomes" id="UP000041595"/>
    </source>
</evidence>